<feature type="domain" description="Glycosyltransferase subfamily 4-like N-terminal" evidence="2">
    <location>
        <begin position="12"/>
        <end position="148"/>
    </location>
</feature>
<organism evidence="3 4">
    <name type="scientific">Flaviflagellibacter deserti</name>
    <dbReference type="NCBI Taxonomy" id="2267266"/>
    <lineage>
        <taxon>Bacteria</taxon>
        <taxon>Pseudomonadati</taxon>
        <taxon>Pseudomonadota</taxon>
        <taxon>Alphaproteobacteria</taxon>
        <taxon>Hyphomicrobiales</taxon>
        <taxon>Flaviflagellibacter</taxon>
    </lineage>
</organism>
<dbReference type="RefSeq" id="WP_114958242.1">
    <property type="nucleotide sequence ID" value="NZ_JBHSJF010000006.1"/>
</dbReference>
<accession>A0ABV9Z6Z4</accession>
<dbReference type="EC" id="2.4.-.-" evidence="3"/>
<evidence type="ECO:0000313" key="4">
    <source>
        <dbReference type="Proteomes" id="UP001595796"/>
    </source>
</evidence>
<gene>
    <name evidence="3" type="ORF">ACFPFW_14710</name>
</gene>
<dbReference type="Pfam" id="PF00534">
    <property type="entry name" value="Glycos_transf_1"/>
    <property type="match status" value="1"/>
</dbReference>
<keyword evidence="3" id="KW-0808">Transferase</keyword>
<dbReference type="SUPFAM" id="SSF53756">
    <property type="entry name" value="UDP-Glycosyltransferase/glycogen phosphorylase"/>
    <property type="match status" value="1"/>
</dbReference>
<evidence type="ECO:0000259" key="1">
    <source>
        <dbReference type="Pfam" id="PF00534"/>
    </source>
</evidence>
<dbReference type="Pfam" id="PF13439">
    <property type="entry name" value="Glyco_transf_4"/>
    <property type="match status" value="1"/>
</dbReference>
<dbReference type="InterPro" id="IPR028098">
    <property type="entry name" value="Glyco_trans_4-like_N"/>
</dbReference>
<keyword evidence="4" id="KW-1185">Reference proteome</keyword>
<proteinExistence type="predicted"/>
<keyword evidence="3" id="KW-0328">Glycosyltransferase</keyword>
<name>A0ABV9Z6Z4_9HYPH</name>
<dbReference type="InterPro" id="IPR001296">
    <property type="entry name" value="Glyco_trans_1"/>
</dbReference>
<evidence type="ECO:0000313" key="3">
    <source>
        <dbReference type="EMBL" id="MFC5069265.1"/>
    </source>
</evidence>
<feature type="domain" description="Glycosyl transferase family 1" evidence="1">
    <location>
        <begin position="162"/>
        <end position="315"/>
    </location>
</feature>
<dbReference type="EMBL" id="JBHSJF010000006">
    <property type="protein sequence ID" value="MFC5069265.1"/>
    <property type="molecule type" value="Genomic_DNA"/>
</dbReference>
<dbReference type="CDD" id="cd03811">
    <property type="entry name" value="GT4_GT28_WabH-like"/>
    <property type="match status" value="1"/>
</dbReference>
<comment type="caution">
    <text evidence="3">The sequence shown here is derived from an EMBL/GenBank/DDBJ whole genome shotgun (WGS) entry which is preliminary data.</text>
</comment>
<reference evidence="4" key="1">
    <citation type="journal article" date="2019" name="Int. J. Syst. Evol. Microbiol.">
        <title>The Global Catalogue of Microorganisms (GCM) 10K type strain sequencing project: providing services to taxonomists for standard genome sequencing and annotation.</title>
        <authorList>
            <consortium name="The Broad Institute Genomics Platform"/>
            <consortium name="The Broad Institute Genome Sequencing Center for Infectious Disease"/>
            <person name="Wu L."/>
            <person name="Ma J."/>
        </authorList>
    </citation>
    <scope>NUCLEOTIDE SEQUENCE [LARGE SCALE GENOMIC DNA]</scope>
    <source>
        <strain evidence="4">CGMCC 1.16444</strain>
    </source>
</reference>
<sequence length="342" mass="37956">MKVIHIHFGKDGGSERFFVNLVNGLASKGVEQWAFIRPNRVWKKDIENAAHINEGTFNRISLYRFWLAAKLKRKIGNFQPDAIMAWAPRASRFLPSYQGCIKISRLGDFPLRLEYFTNTDTIVCNTPDIAQRVRELGWQKPVEVISNFTRAHAAAPVARSTLQTPDDAFLIVGAGRFVRRKGFHTLLDAAARLPRAWVWIVGDGEERQALEQQAVALGIADRVRFAGWQADTSPFVAAADAFVVPSLHEPLGNVILEAWSIGRPVVSSRAEGPRWMMTDGEDGLMFDVEDADGLAQALARLEADPALRASLVAGGTQTLAARFSLDAITDAYIELFRSQSPR</sequence>
<dbReference type="Gene3D" id="3.40.50.2000">
    <property type="entry name" value="Glycogen Phosphorylase B"/>
    <property type="match status" value="2"/>
</dbReference>
<dbReference type="GO" id="GO:0016757">
    <property type="term" value="F:glycosyltransferase activity"/>
    <property type="evidence" value="ECO:0007669"/>
    <property type="project" value="UniProtKB-KW"/>
</dbReference>
<evidence type="ECO:0000259" key="2">
    <source>
        <dbReference type="Pfam" id="PF13439"/>
    </source>
</evidence>
<protein>
    <submittedName>
        <fullName evidence="3">Glycosyltransferase</fullName>
        <ecNumber evidence="3">2.4.-.-</ecNumber>
    </submittedName>
</protein>
<dbReference type="Proteomes" id="UP001595796">
    <property type="component" value="Unassembled WGS sequence"/>
</dbReference>
<dbReference type="PANTHER" id="PTHR12526">
    <property type="entry name" value="GLYCOSYLTRANSFERASE"/>
    <property type="match status" value="1"/>
</dbReference>